<gene>
    <name evidence="3" type="ORF">FGO68_gene17690</name>
</gene>
<protein>
    <submittedName>
        <fullName evidence="3">Uncharacterized protein</fullName>
    </submittedName>
</protein>
<evidence type="ECO:0000256" key="2">
    <source>
        <dbReference type="SAM" id="MobiDB-lite"/>
    </source>
</evidence>
<dbReference type="AlphaFoldDB" id="A0A8J8T4R9"/>
<dbReference type="Proteomes" id="UP000785679">
    <property type="component" value="Unassembled WGS sequence"/>
</dbReference>
<feature type="coiled-coil region" evidence="1">
    <location>
        <begin position="388"/>
        <end position="415"/>
    </location>
</feature>
<keyword evidence="1" id="KW-0175">Coiled coil</keyword>
<name>A0A8J8T4R9_HALGN</name>
<feature type="compositionally biased region" description="Basic and acidic residues" evidence="2">
    <location>
        <begin position="262"/>
        <end position="274"/>
    </location>
</feature>
<evidence type="ECO:0000256" key="1">
    <source>
        <dbReference type="SAM" id="Coils"/>
    </source>
</evidence>
<keyword evidence="4" id="KW-1185">Reference proteome</keyword>
<sequence length="428" mass="48003">MKQSTLDPAPATSGDFARRYRAVYERDFEQRHILKNHEHPSPRFFISNDEAPKPLPSSISTIPLNKGSINEMGGSLMLNQQNQQSVFTLLGRDTIQQQQSIQQQQQQSIQHAVVQNMVDARQLRGEKVKELERYQQQQSRSRERQVHPPVIRGESNLNRSSLRTSSGMRSTPGVVSGTPVVLSGRVSEAQVQMQETFKPLNVSDRCGKGFKEVPKNISESVAQQLLGITTQNGLSKNLMMPSSSNPGLQKQSSNNINISEAPTKRDVEVSRHLYEQTPPSHDSQSNDHDGFEDGKLPTDGPLPEFLFSGSNNTFKAKFFEGVSNIDEGTQPITTGLHLKSSLMSSTKELTLKRFIDKHRELLMPNNNLKSAPPSHTPESAAKTLTKLAELERTNHSRLQNKREDALEKVVTILEEIQLYHAFKHLSKN</sequence>
<feature type="compositionally biased region" description="Polar residues" evidence="2">
    <location>
        <begin position="234"/>
        <end position="260"/>
    </location>
</feature>
<feature type="region of interest" description="Disordered" evidence="2">
    <location>
        <begin position="134"/>
        <end position="176"/>
    </location>
</feature>
<accession>A0A8J8T4R9</accession>
<dbReference type="EMBL" id="RRYP01005227">
    <property type="protein sequence ID" value="TNV82219.1"/>
    <property type="molecule type" value="Genomic_DNA"/>
</dbReference>
<proteinExistence type="predicted"/>
<evidence type="ECO:0000313" key="4">
    <source>
        <dbReference type="Proteomes" id="UP000785679"/>
    </source>
</evidence>
<comment type="caution">
    <text evidence="3">The sequence shown here is derived from an EMBL/GenBank/DDBJ whole genome shotgun (WGS) entry which is preliminary data.</text>
</comment>
<feature type="region of interest" description="Disordered" evidence="2">
    <location>
        <begin position="234"/>
        <end position="300"/>
    </location>
</feature>
<feature type="compositionally biased region" description="Basic and acidic residues" evidence="2">
    <location>
        <begin position="284"/>
        <end position="296"/>
    </location>
</feature>
<organism evidence="3 4">
    <name type="scientific">Halteria grandinella</name>
    <dbReference type="NCBI Taxonomy" id="5974"/>
    <lineage>
        <taxon>Eukaryota</taxon>
        <taxon>Sar</taxon>
        <taxon>Alveolata</taxon>
        <taxon>Ciliophora</taxon>
        <taxon>Intramacronucleata</taxon>
        <taxon>Spirotrichea</taxon>
        <taxon>Stichotrichia</taxon>
        <taxon>Sporadotrichida</taxon>
        <taxon>Halteriidae</taxon>
        <taxon>Halteria</taxon>
    </lineage>
</organism>
<feature type="compositionally biased region" description="Low complexity" evidence="2">
    <location>
        <begin position="155"/>
        <end position="166"/>
    </location>
</feature>
<reference evidence="3" key="1">
    <citation type="submission" date="2019-06" db="EMBL/GenBank/DDBJ databases">
        <authorList>
            <person name="Zheng W."/>
        </authorList>
    </citation>
    <scope>NUCLEOTIDE SEQUENCE</scope>
    <source>
        <strain evidence="3">QDHG01</strain>
    </source>
</reference>
<evidence type="ECO:0000313" key="3">
    <source>
        <dbReference type="EMBL" id="TNV82219.1"/>
    </source>
</evidence>